<dbReference type="Proteomes" id="UP000799753">
    <property type="component" value="Unassembled WGS sequence"/>
</dbReference>
<dbReference type="GO" id="GO:0005737">
    <property type="term" value="C:cytoplasm"/>
    <property type="evidence" value="ECO:0007669"/>
    <property type="project" value="GOC"/>
</dbReference>
<dbReference type="GO" id="GO:0007094">
    <property type="term" value="P:mitotic spindle assembly checkpoint signaling"/>
    <property type="evidence" value="ECO:0007669"/>
    <property type="project" value="TreeGrafter"/>
</dbReference>
<organism evidence="3 4">
    <name type="scientific">Massarina eburnea CBS 473.64</name>
    <dbReference type="NCBI Taxonomy" id="1395130"/>
    <lineage>
        <taxon>Eukaryota</taxon>
        <taxon>Fungi</taxon>
        <taxon>Dikarya</taxon>
        <taxon>Ascomycota</taxon>
        <taxon>Pezizomycotina</taxon>
        <taxon>Dothideomycetes</taxon>
        <taxon>Pleosporomycetidae</taxon>
        <taxon>Pleosporales</taxon>
        <taxon>Massarineae</taxon>
        <taxon>Massarinaceae</taxon>
        <taxon>Massarina</taxon>
    </lineage>
</organism>
<evidence type="ECO:0000313" key="4">
    <source>
        <dbReference type="Proteomes" id="UP000799753"/>
    </source>
</evidence>
<accession>A0A6A6S8V3</accession>
<evidence type="ECO:0000313" key="3">
    <source>
        <dbReference type="EMBL" id="KAF2644286.1"/>
    </source>
</evidence>
<feature type="region of interest" description="Disordered" evidence="1">
    <location>
        <begin position="1"/>
        <end position="31"/>
    </location>
</feature>
<feature type="compositionally biased region" description="Acidic residues" evidence="1">
    <location>
        <begin position="488"/>
        <end position="503"/>
    </location>
</feature>
<dbReference type="GO" id="GO:1990423">
    <property type="term" value="C:RZZ complex"/>
    <property type="evidence" value="ECO:0007669"/>
    <property type="project" value="TreeGrafter"/>
</dbReference>
<keyword evidence="4" id="KW-1185">Reference proteome</keyword>
<dbReference type="PANTHER" id="PTHR12205">
    <property type="entry name" value="CENTROMERE/KINETOCHORE PROTEIN ZW10"/>
    <property type="match status" value="1"/>
</dbReference>
<gene>
    <name evidence="3" type="ORF">P280DRAFT_421130</name>
</gene>
<dbReference type="PANTHER" id="PTHR12205:SF0">
    <property type="entry name" value="CENTROMERE_KINETOCHORE PROTEIN ZW10 HOMOLOG"/>
    <property type="match status" value="1"/>
</dbReference>
<reference evidence="3" key="1">
    <citation type="journal article" date="2020" name="Stud. Mycol.">
        <title>101 Dothideomycetes genomes: a test case for predicting lifestyles and emergence of pathogens.</title>
        <authorList>
            <person name="Haridas S."/>
            <person name="Albert R."/>
            <person name="Binder M."/>
            <person name="Bloem J."/>
            <person name="Labutti K."/>
            <person name="Salamov A."/>
            <person name="Andreopoulos B."/>
            <person name="Baker S."/>
            <person name="Barry K."/>
            <person name="Bills G."/>
            <person name="Bluhm B."/>
            <person name="Cannon C."/>
            <person name="Castanera R."/>
            <person name="Culley D."/>
            <person name="Daum C."/>
            <person name="Ezra D."/>
            <person name="Gonzalez J."/>
            <person name="Henrissat B."/>
            <person name="Kuo A."/>
            <person name="Liang C."/>
            <person name="Lipzen A."/>
            <person name="Lutzoni F."/>
            <person name="Magnuson J."/>
            <person name="Mondo S."/>
            <person name="Nolan M."/>
            <person name="Ohm R."/>
            <person name="Pangilinan J."/>
            <person name="Park H.-J."/>
            <person name="Ramirez L."/>
            <person name="Alfaro M."/>
            <person name="Sun H."/>
            <person name="Tritt A."/>
            <person name="Yoshinaga Y."/>
            <person name="Zwiers L.-H."/>
            <person name="Turgeon B."/>
            <person name="Goodwin S."/>
            <person name="Spatafora J."/>
            <person name="Crous P."/>
            <person name="Grigoriev I."/>
        </authorList>
    </citation>
    <scope>NUCLEOTIDE SEQUENCE</scope>
    <source>
        <strain evidence="3">CBS 473.64</strain>
    </source>
</reference>
<evidence type="ECO:0000259" key="2">
    <source>
        <dbReference type="Pfam" id="PF22766"/>
    </source>
</evidence>
<protein>
    <recommendedName>
        <fullName evidence="2">ZW10 C-terminal helical domain-containing protein</fullName>
    </recommendedName>
</protein>
<dbReference type="EMBL" id="MU006779">
    <property type="protein sequence ID" value="KAF2644286.1"/>
    <property type="molecule type" value="Genomic_DNA"/>
</dbReference>
<dbReference type="Gene3D" id="1.10.357.150">
    <property type="match status" value="1"/>
</dbReference>
<sequence>MPSQVSDQQLGDAVLESVQHGSFPQSEDVASAEVSSAALPKLLEVVGRAREDTRDQIRHVSREASSDVDGWIAQARKLQGDIKRSQETAQEIVKQAEASKGKTERVQDAASKVSFLHAEMSYNESLVRVVEQLQDISTLLDSAQDAAVHSHIIHALERLEDAEGAFRGLGPFENARVVGLLKTKADGLRSAIVENITEFWHGLVMVDTTEKKITLKGELERDTTVHMDTVVEALQKLGLLDKFIARLSRDFDSIIVSPRLTIGADQVVCALTIEGDDVQIVGHIGDMSVKAALEDLQAISEYLSTRLPPAIATPLSEKLIPIIASRLIHYWLLPTVPLSTEDVPDFQETLSLVLGLVEYFDELGWSGQKRLSDWVDQAAGIWLARQKEVAIARVQKLFPRRVQDKKSVERVETQIITRGDALHQSHNQQEPGKAEHDDDWGADWDEEESAKEEVKAAAEEIEEEDMSAWGVEDDEPEEPKEESKAEQPAEEDAEDWGADWGDEDASKPAPTETPSKFATTHNGNGNGNGHGIAPQKSAVDEVVTLRETYTVTAIPDSIIEIILQIVSDVGTLNSTELVKSVIAPASGALYTIPSLLLAMYRATAVMHYQRDIAANMLIYNDCTRLSDRIRALLQEQAENDKNSPLPKLLLPSIRLKPRLENDIKAIEGFGKRAYGREMESQRTIIRDHLDAAQGFSSCTNMPFASECDNAVMMTMDRIAAVKNDYAPILSHSALLQSLGSLVSTALSKFISDVEDMSDIAEDESKKLHGYCQSLSSLSSLFQSEDENGEVREMAHMYIPNWLKFQYLGEILDSSLADIRMFWVEGALSLEMDGEEVCDLIRALFAESEYRRKAIGDIRRQSSR</sequence>
<dbReference type="Pfam" id="PF22766">
    <property type="entry name" value="ZW10_C2"/>
    <property type="match status" value="1"/>
</dbReference>
<evidence type="ECO:0000256" key="1">
    <source>
        <dbReference type="SAM" id="MobiDB-lite"/>
    </source>
</evidence>
<dbReference type="InterPro" id="IPR046362">
    <property type="entry name" value="Zw10/DSL1_C_sf"/>
</dbReference>
<proteinExistence type="predicted"/>
<feature type="domain" description="ZW10 C-terminal helical" evidence="2">
    <location>
        <begin position="713"/>
        <end position="855"/>
    </location>
</feature>
<name>A0A6A6S8V3_9PLEO</name>
<feature type="compositionally biased region" description="Acidic residues" evidence="1">
    <location>
        <begin position="459"/>
        <end position="480"/>
    </location>
</feature>
<dbReference type="GO" id="GO:0006888">
    <property type="term" value="P:endoplasmic reticulum to Golgi vesicle-mediated transport"/>
    <property type="evidence" value="ECO:0007669"/>
    <property type="project" value="TreeGrafter"/>
</dbReference>
<dbReference type="AlphaFoldDB" id="A0A6A6S8V3"/>
<feature type="region of interest" description="Disordered" evidence="1">
    <location>
        <begin position="417"/>
        <end position="534"/>
    </location>
</feature>
<dbReference type="OrthoDB" id="534815at2759"/>
<dbReference type="InterPro" id="IPR055148">
    <property type="entry name" value="ZW10_C_2"/>
</dbReference>
<feature type="compositionally biased region" description="Acidic residues" evidence="1">
    <location>
        <begin position="437"/>
        <end position="450"/>
    </location>
</feature>